<comment type="similarity">
    <text evidence="6">Belongs to the azoreductase type 1 family.</text>
</comment>
<dbReference type="GO" id="GO:0010181">
    <property type="term" value="F:FMN binding"/>
    <property type="evidence" value="ECO:0007669"/>
    <property type="project" value="UniProtKB-UniRule"/>
</dbReference>
<feature type="binding site" evidence="6">
    <location>
        <begin position="14"/>
        <end position="16"/>
    </location>
    <ligand>
        <name>FMN</name>
        <dbReference type="ChEBI" id="CHEBI:58210"/>
    </ligand>
</feature>
<evidence type="ECO:0000259" key="7">
    <source>
        <dbReference type="Pfam" id="PF02525"/>
    </source>
</evidence>
<keyword evidence="3 6" id="KW-0560">Oxidoreductase</keyword>
<reference evidence="8 9" key="1">
    <citation type="submission" date="2015-08" db="EMBL/GenBank/DDBJ databases">
        <title>Comparative genomics of the Campylobacter concisus group.</title>
        <authorList>
            <person name="Yee E."/>
            <person name="Chapman M.H."/>
            <person name="Huynh S."/>
            <person name="Bono J.L."/>
            <person name="On S.L."/>
            <person name="St Leger J."/>
            <person name="Foster G."/>
            <person name="Parker C.T."/>
            <person name="Miller W.G."/>
        </authorList>
    </citation>
    <scope>NUCLEOTIDE SEQUENCE [LARGE SCALE GENOMIC DNA]</scope>
    <source>
        <strain evidence="8 9">RM9337</strain>
    </source>
</reference>
<dbReference type="PANTHER" id="PTHR43741:SF4">
    <property type="entry name" value="FMN-DEPENDENT NADH:QUINONE OXIDOREDUCTASE"/>
    <property type="match status" value="1"/>
</dbReference>
<evidence type="ECO:0000256" key="1">
    <source>
        <dbReference type="ARBA" id="ARBA00022630"/>
    </source>
</evidence>
<organism evidence="8 9">
    <name type="scientific">Campylobacter californiensis</name>
    <dbReference type="NCBI Taxonomy" id="1032243"/>
    <lineage>
        <taxon>Bacteria</taxon>
        <taxon>Pseudomonadati</taxon>
        <taxon>Campylobacterota</taxon>
        <taxon>Epsilonproteobacteria</taxon>
        <taxon>Campylobacterales</taxon>
        <taxon>Campylobacteraceae</taxon>
        <taxon>Campylobacter</taxon>
    </lineage>
</organism>
<dbReference type="AlphaFoldDB" id="A0AAW3ZW63"/>
<feature type="domain" description="Flavodoxin-like fold" evidence="7">
    <location>
        <begin position="2"/>
        <end position="175"/>
    </location>
</feature>
<proteinExistence type="inferred from homology"/>
<dbReference type="HAMAP" id="MF_01216">
    <property type="entry name" value="Azoreductase_type1"/>
    <property type="match status" value="1"/>
</dbReference>
<dbReference type="SUPFAM" id="SSF52218">
    <property type="entry name" value="Flavoproteins"/>
    <property type="match status" value="1"/>
</dbReference>
<name>A0AAW3ZW63_9BACT</name>
<dbReference type="Proteomes" id="UP000650616">
    <property type="component" value="Unassembled WGS sequence"/>
</dbReference>
<dbReference type="GO" id="GO:0009055">
    <property type="term" value="F:electron transfer activity"/>
    <property type="evidence" value="ECO:0007669"/>
    <property type="project" value="UniProtKB-UniRule"/>
</dbReference>
<dbReference type="Pfam" id="PF02525">
    <property type="entry name" value="Flavodoxin_2"/>
    <property type="match status" value="1"/>
</dbReference>
<comment type="function">
    <text evidence="6">Also exhibits azoreductase activity. Catalyzes the reductive cleavage of the azo bond in aromatic azo compounds to the corresponding amines.</text>
</comment>
<dbReference type="PANTHER" id="PTHR43741">
    <property type="entry name" value="FMN-DEPENDENT NADH-AZOREDUCTASE 1"/>
    <property type="match status" value="1"/>
</dbReference>
<evidence type="ECO:0000256" key="5">
    <source>
        <dbReference type="ARBA" id="ARBA00048542"/>
    </source>
</evidence>
<comment type="catalytic activity">
    <reaction evidence="5">
        <text>N,N-dimethyl-1,4-phenylenediamine + anthranilate + 2 NAD(+) = 2-(4-dimethylaminophenyl)diazenylbenzoate + 2 NADH + 2 H(+)</text>
        <dbReference type="Rhea" id="RHEA:55872"/>
        <dbReference type="ChEBI" id="CHEBI:15378"/>
        <dbReference type="ChEBI" id="CHEBI:15783"/>
        <dbReference type="ChEBI" id="CHEBI:16567"/>
        <dbReference type="ChEBI" id="CHEBI:57540"/>
        <dbReference type="ChEBI" id="CHEBI:57945"/>
        <dbReference type="ChEBI" id="CHEBI:71579"/>
        <dbReference type="EC" id="1.7.1.17"/>
    </reaction>
    <physiologicalReaction direction="right-to-left" evidence="5">
        <dbReference type="Rhea" id="RHEA:55874"/>
    </physiologicalReaction>
</comment>
<dbReference type="EC" id="1.7.1.17" evidence="6"/>
<dbReference type="InterPro" id="IPR029039">
    <property type="entry name" value="Flavoprotein-like_sf"/>
</dbReference>
<dbReference type="RefSeq" id="WP_170015220.1">
    <property type="nucleotide sequence ID" value="NZ_CP012545.1"/>
</dbReference>
<dbReference type="GO" id="GO:0016652">
    <property type="term" value="F:oxidoreductase activity, acting on NAD(P)H as acceptor"/>
    <property type="evidence" value="ECO:0007669"/>
    <property type="project" value="UniProtKB-UniRule"/>
</dbReference>
<dbReference type="Gene3D" id="3.40.50.360">
    <property type="match status" value="1"/>
</dbReference>
<comment type="function">
    <text evidence="6">Quinone reductase that provides resistance to thiol-specific stress caused by electrophilic quinones.</text>
</comment>
<dbReference type="InterPro" id="IPR023048">
    <property type="entry name" value="NADH:quinone_OxRdtase_FMN_depd"/>
</dbReference>
<evidence type="ECO:0000256" key="2">
    <source>
        <dbReference type="ARBA" id="ARBA00022643"/>
    </source>
</evidence>
<evidence type="ECO:0000313" key="8">
    <source>
        <dbReference type="EMBL" id="MBE3607331.1"/>
    </source>
</evidence>
<accession>A0AAW3ZW63</accession>
<dbReference type="EMBL" id="LIWG01000001">
    <property type="protein sequence ID" value="MBE3607331.1"/>
    <property type="molecule type" value="Genomic_DNA"/>
</dbReference>
<sequence length="193" mass="22096">MIISAHPFLNEENSYSKKLQNAFLAEFRAKFDEDKLEILNLADEFIPALDGDMLNAWAKISNEEKLSQNEQKVADAQAGLLAQFKRCKRVVIVTPLHNFNITSKLKNYIDNIFMAGETFKYVTGGSVGLMNDGRKVMLLQASGGIYSQNDPKYSPMELTRIYIKGIFVDFWGLRALISCELRAHRWALWIRIR</sequence>
<evidence type="ECO:0000313" key="9">
    <source>
        <dbReference type="Proteomes" id="UP000650616"/>
    </source>
</evidence>
<dbReference type="EC" id="1.6.5.-" evidence="6"/>
<keyword evidence="9" id="KW-1185">Reference proteome</keyword>
<comment type="caution">
    <text evidence="8">The sequence shown here is derived from an EMBL/GenBank/DDBJ whole genome shotgun (WGS) entry which is preliminary data.</text>
</comment>
<keyword evidence="4 6" id="KW-0520">NAD</keyword>
<comment type="subunit">
    <text evidence="6">Homodimer.</text>
</comment>
<protein>
    <recommendedName>
        <fullName evidence="6">FMN dependent NADH:quinone oxidoreductase</fullName>
        <ecNumber evidence="6">1.6.5.-</ecNumber>
    </recommendedName>
    <alternativeName>
        <fullName evidence="6">Azo-dye reductase</fullName>
    </alternativeName>
    <alternativeName>
        <fullName evidence="6">FMN-dependent NADH-azo compound oxidoreductase</fullName>
    </alternativeName>
    <alternativeName>
        <fullName evidence="6">FMN-dependent NADH-azoreductase</fullName>
        <ecNumber evidence="6">1.7.1.17</ecNumber>
    </alternativeName>
</protein>
<dbReference type="InterPro" id="IPR050104">
    <property type="entry name" value="FMN-dep_NADH:Q_OxRdtase_AzoR1"/>
</dbReference>
<evidence type="ECO:0000256" key="4">
    <source>
        <dbReference type="ARBA" id="ARBA00023027"/>
    </source>
</evidence>
<dbReference type="InterPro" id="IPR003680">
    <property type="entry name" value="Flavodoxin_fold"/>
</dbReference>
<keyword evidence="1 6" id="KW-0285">Flavoprotein</keyword>
<comment type="catalytic activity">
    <reaction evidence="6">
        <text>2 a quinone + NADH + H(+) = 2 a 1,4-benzosemiquinone + NAD(+)</text>
        <dbReference type="Rhea" id="RHEA:65952"/>
        <dbReference type="ChEBI" id="CHEBI:15378"/>
        <dbReference type="ChEBI" id="CHEBI:57540"/>
        <dbReference type="ChEBI" id="CHEBI:57945"/>
        <dbReference type="ChEBI" id="CHEBI:132124"/>
        <dbReference type="ChEBI" id="CHEBI:134225"/>
    </reaction>
</comment>
<evidence type="ECO:0000256" key="3">
    <source>
        <dbReference type="ARBA" id="ARBA00023002"/>
    </source>
</evidence>
<gene>
    <name evidence="6" type="primary">azoR</name>
    <name evidence="8" type="ORF">CCAL9337_01080</name>
</gene>
<evidence type="ECO:0000256" key="6">
    <source>
        <dbReference type="HAMAP-Rule" id="MF_01216"/>
    </source>
</evidence>
<dbReference type="GO" id="GO:0016655">
    <property type="term" value="F:oxidoreductase activity, acting on NAD(P)H, quinone or similar compound as acceptor"/>
    <property type="evidence" value="ECO:0007669"/>
    <property type="project" value="InterPro"/>
</dbReference>
<keyword evidence="2 6" id="KW-0288">FMN</keyword>
<comment type="caution">
    <text evidence="6">Lacks conserved residue(s) required for the propagation of feature annotation.</text>
</comment>
<comment type="cofactor">
    <cofactor evidence="6">
        <name>FMN</name>
        <dbReference type="ChEBI" id="CHEBI:58210"/>
    </cofactor>
    <text evidence="6">Binds 1 FMN per subunit.</text>
</comment>